<proteinExistence type="predicted"/>
<dbReference type="Pfam" id="PF13433">
    <property type="entry name" value="Peripla_BP_5"/>
    <property type="match status" value="1"/>
</dbReference>
<dbReference type="InterPro" id="IPR028082">
    <property type="entry name" value="Peripla_BP_I"/>
</dbReference>
<dbReference type="PANTHER" id="PTHR47628:SF1">
    <property type="entry name" value="ALIPHATIC AMIDASE EXPRESSION-REGULATING PROTEIN"/>
    <property type="match status" value="1"/>
</dbReference>
<dbReference type="SUPFAM" id="SSF53822">
    <property type="entry name" value="Periplasmic binding protein-like I"/>
    <property type="match status" value="1"/>
</dbReference>
<dbReference type="Proteomes" id="UP000325289">
    <property type="component" value="Unassembled WGS sequence"/>
</dbReference>
<keyword evidence="3" id="KW-1185">Reference proteome</keyword>
<keyword evidence="1" id="KW-0732">Signal</keyword>
<accession>A0A1I2CS13</accession>
<name>A0A1I2CS13_9RHOB</name>
<dbReference type="Gene3D" id="3.40.50.2300">
    <property type="match status" value="2"/>
</dbReference>
<dbReference type="PANTHER" id="PTHR47628">
    <property type="match status" value="1"/>
</dbReference>
<dbReference type="InterPro" id="IPR006311">
    <property type="entry name" value="TAT_signal"/>
</dbReference>
<dbReference type="AlphaFoldDB" id="A0A1I2CS13"/>
<sequence>MKFSRRNFMKAASGALAYASAPSILATAGIAQEKPIVIGNILDQTGGLNIYSLQQIKTTAMAVDEINAAGGVVGRPLELVFYDSQSNNQLNAQYMTEALVRDEAVVVHGGVTSSAREVMRPIVSKFGGLYFYNSMYEGGVCDPRHVCPAMVPSQQLKPLVPHVVQNMGKRAYVLGADYLYPHTMGEWIKRYTEEAGGEVIQTEFFPLDVSNFASAITRIQAEKPDVVWSVLVGNAHNAFYRQYEATVGKDTIPLASCMFGIGREQTYLSADESAGIVNATSFHDGLETEAARVFLKNFRAYTGDESYVGDYGELGYRGVKLWALAAEKAGDPSADAVIEALPGTSFDAPGGKVTIDGQTNHAVMDIHLIRANREQGWDHLGTTEQLEPVDTQAVCSLGS</sequence>
<feature type="signal peptide" evidence="1">
    <location>
        <begin position="1"/>
        <end position="26"/>
    </location>
</feature>
<dbReference type="PROSITE" id="PS51318">
    <property type="entry name" value="TAT"/>
    <property type="match status" value="1"/>
</dbReference>
<evidence type="ECO:0000256" key="1">
    <source>
        <dbReference type="SAM" id="SignalP"/>
    </source>
</evidence>
<dbReference type="EMBL" id="FOMS01000014">
    <property type="protein sequence ID" value="SFE70955.1"/>
    <property type="molecule type" value="Genomic_DNA"/>
</dbReference>
<feature type="chain" id="PRO_5009302162" evidence="1">
    <location>
        <begin position="27"/>
        <end position="399"/>
    </location>
</feature>
<evidence type="ECO:0000313" key="2">
    <source>
        <dbReference type="EMBL" id="SFE70955.1"/>
    </source>
</evidence>
<organism evidence="2 3">
    <name type="scientific">Roseivivax sediminis</name>
    <dbReference type="NCBI Taxonomy" id="936889"/>
    <lineage>
        <taxon>Bacteria</taxon>
        <taxon>Pseudomonadati</taxon>
        <taxon>Pseudomonadota</taxon>
        <taxon>Alphaproteobacteria</taxon>
        <taxon>Rhodobacterales</taxon>
        <taxon>Roseobacteraceae</taxon>
        <taxon>Roseivivax</taxon>
    </lineage>
</organism>
<gene>
    <name evidence="2" type="ORF">SAMN04515678_11456</name>
</gene>
<protein>
    <submittedName>
        <fullName evidence="2">Amino acid/amide ABC transporter substrate-binding protein, HAAT family</fullName>
    </submittedName>
</protein>
<reference evidence="2 3" key="1">
    <citation type="submission" date="2016-10" db="EMBL/GenBank/DDBJ databases">
        <authorList>
            <person name="Varghese N."/>
            <person name="Submissions S."/>
        </authorList>
    </citation>
    <scope>NUCLEOTIDE SEQUENCE [LARGE SCALE GENOMIC DNA]</scope>
    <source>
        <strain evidence="3">YIM D21,KCTC 23444,ACCC 10710</strain>
    </source>
</reference>
<evidence type="ECO:0000313" key="3">
    <source>
        <dbReference type="Proteomes" id="UP000325289"/>
    </source>
</evidence>